<dbReference type="InterPro" id="IPR050807">
    <property type="entry name" value="TransReg_Diox_bact_type"/>
</dbReference>
<dbReference type="SUPFAM" id="SSF48452">
    <property type="entry name" value="TPR-like"/>
    <property type="match status" value="2"/>
</dbReference>
<dbReference type="SMART" id="SM00530">
    <property type="entry name" value="HTH_XRE"/>
    <property type="match status" value="1"/>
</dbReference>
<dbReference type="EMBL" id="QGGL01000005">
    <property type="protein sequence ID" value="PWK14389.1"/>
    <property type="molecule type" value="Genomic_DNA"/>
</dbReference>
<dbReference type="InterPro" id="IPR010982">
    <property type="entry name" value="Lambda_DNA-bd_dom_sf"/>
</dbReference>
<evidence type="ECO:0000313" key="3">
    <source>
        <dbReference type="EMBL" id="PWK14389.1"/>
    </source>
</evidence>
<dbReference type="InterPro" id="IPR001387">
    <property type="entry name" value="Cro/C1-type_HTH"/>
</dbReference>
<dbReference type="PANTHER" id="PTHR46797:SF1">
    <property type="entry name" value="METHYLPHOSPHONATE SYNTHASE"/>
    <property type="match status" value="1"/>
</dbReference>
<dbReference type="GO" id="GO:0005829">
    <property type="term" value="C:cytosol"/>
    <property type="evidence" value="ECO:0007669"/>
    <property type="project" value="TreeGrafter"/>
</dbReference>
<dbReference type="SUPFAM" id="SSF47413">
    <property type="entry name" value="lambda repressor-like DNA-binding domains"/>
    <property type="match status" value="1"/>
</dbReference>
<dbReference type="SMART" id="SM00028">
    <property type="entry name" value="TPR"/>
    <property type="match status" value="5"/>
</dbReference>
<dbReference type="AlphaFoldDB" id="A0A316DAQ9"/>
<sequence length="437" mass="49456">MTLGARLRALRQQAGLSQRELADGLVNKSMISQIESDRVQPSRELLLQLARRLGADSDLLLPAKLDDQERLARYKRAQAFFTLHHYAQALPILEDCLPISHPAWTPYDLHFQIAVCYQRLEQPVLALPHYEAALEIAIRQDRADDVYDLYKRLGEAAVLCERWALALHWLMHAYQISEPDLQRLTLCVGLARAHQALGQEEQAERFWVEAARWNDERPHRLGSTRTRAEIAAGLGGRFLAQGKLQEAEEQLQVAQALYEQCGLPEMALQVRVQRGVLLCQQGQHHAGFLWLEACRAHAAQSGDPSLQAEILREMAVIRRGEGQLLEVISLLEEALQTVAGISGELSTRLLARLNYEYADALAAAELWMKAREQAEQAVGLLQEHRLQRELLAAYRLLSTIAKQLGDYKQASEYLTQSQALFTQQIGWWTSKSLRTIP</sequence>
<dbReference type="RefSeq" id="WP_170119329.1">
    <property type="nucleotide sequence ID" value="NZ_QGGL01000005.1"/>
</dbReference>
<dbReference type="PANTHER" id="PTHR46797">
    <property type="entry name" value="HTH-TYPE TRANSCRIPTIONAL REGULATOR"/>
    <property type="match status" value="1"/>
</dbReference>
<dbReference type="InterPro" id="IPR019734">
    <property type="entry name" value="TPR_rpt"/>
</dbReference>
<comment type="caution">
    <text evidence="3">The sequence shown here is derived from an EMBL/GenBank/DDBJ whole genome shotgun (WGS) entry which is preliminary data.</text>
</comment>
<dbReference type="GO" id="GO:0003677">
    <property type="term" value="F:DNA binding"/>
    <property type="evidence" value="ECO:0007669"/>
    <property type="project" value="UniProtKB-KW"/>
</dbReference>
<name>A0A316DAQ9_9BACL</name>
<dbReference type="Gene3D" id="1.10.260.40">
    <property type="entry name" value="lambda repressor-like DNA-binding domains"/>
    <property type="match status" value="1"/>
</dbReference>
<dbReference type="InterPro" id="IPR011990">
    <property type="entry name" value="TPR-like_helical_dom_sf"/>
</dbReference>
<evidence type="ECO:0000313" key="4">
    <source>
        <dbReference type="Proteomes" id="UP000245634"/>
    </source>
</evidence>
<evidence type="ECO:0000259" key="2">
    <source>
        <dbReference type="PROSITE" id="PS50943"/>
    </source>
</evidence>
<accession>A0A316DAQ9</accession>
<proteinExistence type="predicted"/>
<dbReference type="GO" id="GO:0003700">
    <property type="term" value="F:DNA-binding transcription factor activity"/>
    <property type="evidence" value="ECO:0007669"/>
    <property type="project" value="TreeGrafter"/>
</dbReference>
<dbReference type="Gene3D" id="1.25.40.10">
    <property type="entry name" value="Tetratricopeptide repeat domain"/>
    <property type="match status" value="3"/>
</dbReference>
<evidence type="ECO:0000256" key="1">
    <source>
        <dbReference type="ARBA" id="ARBA00023125"/>
    </source>
</evidence>
<organism evidence="3 4">
    <name type="scientific">Tumebacillus permanentifrigoris</name>
    <dbReference type="NCBI Taxonomy" id="378543"/>
    <lineage>
        <taxon>Bacteria</taxon>
        <taxon>Bacillati</taxon>
        <taxon>Bacillota</taxon>
        <taxon>Bacilli</taxon>
        <taxon>Bacillales</taxon>
        <taxon>Alicyclobacillaceae</taxon>
        <taxon>Tumebacillus</taxon>
    </lineage>
</organism>
<gene>
    <name evidence="3" type="ORF">C7459_105146</name>
</gene>
<keyword evidence="4" id="KW-1185">Reference proteome</keyword>
<dbReference type="Pfam" id="PF13181">
    <property type="entry name" value="TPR_8"/>
    <property type="match status" value="1"/>
</dbReference>
<protein>
    <submittedName>
        <fullName evidence="3">Transcriptional regulator with XRE-family HTH domain</fullName>
    </submittedName>
</protein>
<dbReference type="Proteomes" id="UP000245634">
    <property type="component" value="Unassembled WGS sequence"/>
</dbReference>
<feature type="domain" description="HTH cro/C1-type" evidence="2">
    <location>
        <begin position="7"/>
        <end position="60"/>
    </location>
</feature>
<keyword evidence="1" id="KW-0238">DNA-binding</keyword>
<dbReference type="CDD" id="cd00093">
    <property type="entry name" value="HTH_XRE"/>
    <property type="match status" value="1"/>
</dbReference>
<dbReference type="Pfam" id="PF13560">
    <property type="entry name" value="HTH_31"/>
    <property type="match status" value="1"/>
</dbReference>
<reference evidence="3 4" key="1">
    <citation type="submission" date="2018-05" db="EMBL/GenBank/DDBJ databases">
        <title>Genomic Encyclopedia of Type Strains, Phase IV (KMG-IV): sequencing the most valuable type-strain genomes for metagenomic binning, comparative biology and taxonomic classification.</title>
        <authorList>
            <person name="Goeker M."/>
        </authorList>
    </citation>
    <scope>NUCLEOTIDE SEQUENCE [LARGE SCALE GENOMIC DNA]</scope>
    <source>
        <strain evidence="3 4">DSM 18773</strain>
    </source>
</reference>
<dbReference type="PROSITE" id="PS50943">
    <property type="entry name" value="HTH_CROC1"/>
    <property type="match status" value="1"/>
</dbReference>